<dbReference type="Gene3D" id="3.40.50.720">
    <property type="entry name" value="NAD(P)-binding Rossmann-like Domain"/>
    <property type="match status" value="1"/>
</dbReference>
<evidence type="ECO:0000256" key="2">
    <source>
        <dbReference type="ARBA" id="ARBA00023002"/>
    </source>
</evidence>
<evidence type="ECO:0000256" key="1">
    <source>
        <dbReference type="ARBA" id="ARBA00006484"/>
    </source>
</evidence>
<accession>A0A3Q7IN04</accession>
<dbReference type="STRING" id="4081.A0A3Q7IN04"/>
<dbReference type="FunFam" id="3.40.50.720:FF:000084">
    <property type="entry name" value="Short-chain dehydrogenase reductase"/>
    <property type="match status" value="1"/>
</dbReference>
<dbReference type="EnsemblPlants" id="Solyc10g085665.1.1">
    <property type="protein sequence ID" value="Solyc10g085665.1.1"/>
    <property type="gene ID" value="Solyc10g085665.1"/>
</dbReference>
<dbReference type="InParanoid" id="A0A3Q7IN04"/>
<name>A0A3Q7IN04_SOLLC</name>
<keyword evidence="2" id="KW-0560">Oxidoreductase</keyword>
<dbReference type="PANTHER" id="PTHR43180">
    <property type="entry name" value="3-OXOACYL-(ACYL-CARRIER-PROTEIN) REDUCTASE (AFU_ORTHOLOGUE AFUA_6G11210)"/>
    <property type="match status" value="1"/>
</dbReference>
<protein>
    <submittedName>
        <fullName evidence="3">Uncharacterized protein</fullName>
    </submittedName>
</protein>
<organism evidence="3">
    <name type="scientific">Solanum lycopersicum</name>
    <name type="common">Tomato</name>
    <name type="synonym">Lycopersicon esculentum</name>
    <dbReference type="NCBI Taxonomy" id="4081"/>
    <lineage>
        <taxon>Eukaryota</taxon>
        <taxon>Viridiplantae</taxon>
        <taxon>Streptophyta</taxon>
        <taxon>Embryophyta</taxon>
        <taxon>Tracheophyta</taxon>
        <taxon>Spermatophyta</taxon>
        <taxon>Magnoliopsida</taxon>
        <taxon>eudicotyledons</taxon>
        <taxon>Gunneridae</taxon>
        <taxon>Pentapetalae</taxon>
        <taxon>asterids</taxon>
        <taxon>lamiids</taxon>
        <taxon>Solanales</taxon>
        <taxon>Solanaceae</taxon>
        <taxon>Solanoideae</taxon>
        <taxon>Solaneae</taxon>
        <taxon>Solanum</taxon>
        <taxon>Solanum subgen. Lycopersicon</taxon>
    </lineage>
</organism>
<keyword evidence="4" id="KW-1185">Reference proteome</keyword>
<comment type="similarity">
    <text evidence="1">Belongs to the short-chain dehydrogenases/reductases (SDR) family.</text>
</comment>
<dbReference type="AlphaFoldDB" id="A0A3Q7IN04"/>
<evidence type="ECO:0000313" key="4">
    <source>
        <dbReference type="Proteomes" id="UP000004994"/>
    </source>
</evidence>
<reference evidence="3" key="2">
    <citation type="submission" date="2019-01" db="UniProtKB">
        <authorList>
            <consortium name="EnsemblPlants"/>
        </authorList>
    </citation>
    <scope>IDENTIFICATION</scope>
    <source>
        <strain evidence="3">cv. Heinz 1706</strain>
    </source>
</reference>
<dbReference type="GO" id="GO:0016616">
    <property type="term" value="F:oxidoreductase activity, acting on the CH-OH group of donors, NAD or NADP as acceptor"/>
    <property type="evidence" value="ECO:0007669"/>
    <property type="project" value="UniProtKB-ARBA"/>
</dbReference>
<dbReference type="InterPro" id="IPR036291">
    <property type="entry name" value="NAD(P)-bd_dom_sf"/>
</dbReference>
<evidence type="ECO:0000313" key="3">
    <source>
        <dbReference type="EnsemblPlants" id="Solyc10g085665.1.1"/>
    </source>
</evidence>
<dbReference type="Pfam" id="PF13561">
    <property type="entry name" value="adh_short_C2"/>
    <property type="match status" value="1"/>
</dbReference>
<dbReference type="PRINTS" id="PR00081">
    <property type="entry name" value="GDHRDH"/>
</dbReference>
<dbReference type="OMA" id="ELTHYAA"/>
<dbReference type="SUPFAM" id="SSF51735">
    <property type="entry name" value="NAD(P)-binding Rossmann-fold domains"/>
    <property type="match status" value="1"/>
</dbReference>
<dbReference type="InterPro" id="IPR002347">
    <property type="entry name" value="SDR_fam"/>
</dbReference>
<sequence>MGIHSCMVIAIKVKKIYVFRLEGKVAVITGGASGIGEAATRLFTKHGAKVVVADVRDDLGSCSNNTISFTHCDVTNENDMENAINRAVSRYGKLDIMFSNAGITGNIKDPSILATDYNNFKNVFDVNVYGALLGAKIAAKTMIPTKKGSILFTSSVAVVGLTNHLAVELGKYGIRVNRISPYTVATPLVREILGKMDKEKLEPEDIAEAAVYLGSDESKYVSGVNLVIDGGYSKTNPFASIVMQNYI</sequence>
<dbReference type="Proteomes" id="UP000004994">
    <property type="component" value="Chromosome 10"/>
</dbReference>
<dbReference type="PANTHER" id="PTHR43180:SF74">
    <property type="entry name" value="SHORT CHAIN ALCOHOL DEHYDROGENASE"/>
    <property type="match status" value="1"/>
</dbReference>
<reference evidence="3" key="1">
    <citation type="journal article" date="2012" name="Nature">
        <title>The tomato genome sequence provides insights into fleshy fruit evolution.</title>
        <authorList>
            <consortium name="Tomato Genome Consortium"/>
        </authorList>
    </citation>
    <scope>NUCLEOTIDE SEQUENCE [LARGE SCALE GENOMIC DNA]</scope>
    <source>
        <strain evidence="3">cv. Heinz 1706</strain>
    </source>
</reference>
<proteinExistence type="inferred from homology"/>
<dbReference type="Gramene" id="Solyc10g085665.1.1">
    <property type="protein sequence ID" value="Solyc10g085665.1.1"/>
    <property type="gene ID" value="Solyc10g085665.1"/>
</dbReference>